<name>A0A7W7I1G0_9ACTN</name>
<dbReference type="InterPro" id="IPR009351">
    <property type="entry name" value="AlkZ-like"/>
</dbReference>
<keyword evidence="2" id="KW-1185">Reference proteome</keyword>
<dbReference type="PANTHER" id="PTHR38479">
    <property type="entry name" value="LMO0824 PROTEIN"/>
    <property type="match status" value="1"/>
</dbReference>
<evidence type="ECO:0008006" key="3">
    <source>
        <dbReference type="Google" id="ProtNLM"/>
    </source>
</evidence>
<protein>
    <recommendedName>
        <fullName evidence="3">Winged helix DNA-binding domain-containing protein</fullName>
    </recommendedName>
</protein>
<dbReference type="EMBL" id="JACHNH010000001">
    <property type="protein sequence ID" value="MBB4764649.1"/>
    <property type="molecule type" value="Genomic_DNA"/>
</dbReference>
<dbReference type="Pfam" id="PF06224">
    <property type="entry name" value="AlkZ-like"/>
    <property type="match status" value="1"/>
</dbReference>
<accession>A0A7W7I1G0</accession>
<dbReference type="PANTHER" id="PTHR38479:SF2">
    <property type="entry name" value="WINGED HELIX DNA-BINDING DOMAIN-CONTAINING PROTEIN"/>
    <property type="match status" value="1"/>
</dbReference>
<sequence length="370" mass="39825">MLTWDRVLSWRMRRQLLDRPSGTDAERVVERLCGVQAQVASAADQAIAARLPAPARGGARRALDDRRLIKVWAMRGTLHLLSARDAPAFLSLMAAARTWEKPSWQKTFATAAQIAAIADATRAALHGRTLTREQLAAEIMRRTGDDSLAGPLGSGWSTVLKPLAWQGLLCNGPNDGNKVTFTAPETWLADWPGLPEPDEAARRVIPAYLGAYGPATMDAFDQWLIRGGSRKASLRGWFAALTRSGEITEVTVDGVAAYARTEDVDDIAGAGPMTGVRLLPAFDQFVLGPGTTDEHIIAPHRRALVSRAAGWISPVVVAGGRVAGVWEQGDTFEVTLFPEAGDVSEAELAAEATRIAGTDVGLVVKRRHLE</sequence>
<reference evidence="1 2" key="1">
    <citation type="submission" date="2020-08" db="EMBL/GenBank/DDBJ databases">
        <title>Sequencing the genomes of 1000 actinobacteria strains.</title>
        <authorList>
            <person name="Klenk H.-P."/>
        </authorList>
    </citation>
    <scope>NUCLEOTIDE SEQUENCE [LARGE SCALE GENOMIC DNA]</scope>
    <source>
        <strain evidence="1 2">DSM 43149</strain>
    </source>
</reference>
<gene>
    <name evidence="1" type="ORF">BJ971_005205</name>
</gene>
<evidence type="ECO:0000313" key="1">
    <source>
        <dbReference type="EMBL" id="MBB4764649.1"/>
    </source>
</evidence>
<proteinExistence type="predicted"/>
<organism evidence="1 2">
    <name type="scientific">Actinoplanes digitatis</name>
    <dbReference type="NCBI Taxonomy" id="1868"/>
    <lineage>
        <taxon>Bacteria</taxon>
        <taxon>Bacillati</taxon>
        <taxon>Actinomycetota</taxon>
        <taxon>Actinomycetes</taxon>
        <taxon>Micromonosporales</taxon>
        <taxon>Micromonosporaceae</taxon>
        <taxon>Actinoplanes</taxon>
    </lineage>
</organism>
<comment type="caution">
    <text evidence="1">The sequence shown here is derived from an EMBL/GenBank/DDBJ whole genome shotgun (WGS) entry which is preliminary data.</text>
</comment>
<dbReference type="AlphaFoldDB" id="A0A7W7I1G0"/>
<dbReference type="Proteomes" id="UP000578112">
    <property type="component" value="Unassembled WGS sequence"/>
</dbReference>
<evidence type="ECO:0000313" key="2">
    <source>
        <dbReference type="Proteomes" id="UP000578112"/>
    </source>
</evidence>
<dbReference type="RefSeq" id="WP_184995811.1">
    <property type="nucleotide sequence ID" value="NZ_BOMK01000003.1"/>
</dbReference>